<keyword evidence="2" id="KW-1185">Reference proteome</keyword>
<dbReference type="Proteomes" id="UP001374803">
    <property type="component" value="Chromosome"/>
</dbReference>
<evidence type="ECO:0000313" key="1">
    <source>
        <dbReference type="EMBL" id="WXB02168.1"/>
    </source>
</evidence>
<dbReference type="EMBL" id="CP089983">
    <property type="protein sequence ID" value="WXB02168.1"/>
    <property type="molecule type" value="Genomic_DNA"/>
</dbReference>
<reference evidence="1" key="1">
    <citation type="submission" date="2021-12" db="EMBL/GenBank/DDBJ databases">
        <title>Discovery of the Pendulisporaceae a myxobacterial family with distinct sporulation behavior and unique specialized metabolism.</title>
        <authorList>
            <person name="Garcia R."/>
            <person name="Popoff A."/>
            <person name="Bader C.D."/>
            <person name="Loehr J."/>
            <person name="Walesch S."/>
            <person name="Walt C."/>
            <person name="Boldt J."/>
            <person name="Bunk B."/>
            <person name="Haeckl F.J.F.P.J."/>
            <person name="Gunesch A.P."/>
            <person name="Birkelbach J."/>
            <person name="Nuebel U."/>
            <person name="Pietschmann T."/>
            <person name="Bach T."/>
            <person name="Mueller R."/>
        </authorList>
    </citation>
    <scope>NUCLEOTIDE SEQUENCE</scope>
    <source>
        <strain evidence="1">MSr11367</strain>
    </source>
</reference>
<gene>
    <name evidence="1" type="ORF">LVJ94_35290</name>
</gene>
<accession>A0ABZ2KU09</accession>
<organism evidence="1 2">
    <name type="scientific">Pendulispora rubella</name>
    <dbReference type="NCBI Taxonomy" id="2741070"/>
    <lineage>
        <taxon>Bacteria</taxon>
        <taxon>Pseudomonadati</taxon>
        <taxon>Myxococcota</taxon>
        <taxon>Myxococcia</taxon>
        <taxon>Myxococcales</taxon>
        <taxon>Sorangiineae</taxon>
        <taxon>Pendulisporaceae</taxon>
        <taxon>Pendulispora</taxon>
    </lineage>
</organism>
<sequence>MRGAFKKHHVHARVNPFLFADAKRVAAEQQVTFTRVLEDALEWVVREHDQRKKQPPNKEAT</sequence>
<proteinExistence type="predicted"/>
<name>A0ABZ2KU09_9BACT</name>
<evidence type="ECO:0000313" key="2">
    <source>
        <dbReference type="Proteomes" id="UP001374803"/>
    </source>
</evidence>
<dbReference type="RefSeq" id="WP_394831794.1">
    <property type="nucleotide sequence ID" value="NZ_CP089929.1"/>
</dbReference>
<protein>
    <submittedName>
        <fullName evidence="1">Uncharacterized protein</fullName>
    </submittedName>
</protein>